<protein>
    <recommendedName>
        <fullName evidence="1">Beta-lactamase-related domain-containing protein</fullName>
    </recommendedName>
</protein>
<proteinExistence type="predicted"/>
<dbReference type="PANTHER" id="PTHR43283">
    <property type="entry name" value="BETA-LACTAMASE-RELATED"/>
    <property type="match status" value="1"/>
</dbReference>
<feature type="domain" description="Beta-lactamase-related" evidence="1">
    <location>
        <begin position="25"/>
        <end position="372"/>
    </location>
</feature>
<comment type="caution">
    <text evidence="2">The sequence shown here is derived from an EMBL/GenBank/DDBJ whole genome shotgun (WGS) entry which is preliminary data.</text>
</comment>
<evidence type="ECO:0000313" key="2">
    <source>
        <dbReference type="EMBL" id="PTU29145.1"/>
    </source>
</evidence>
<dbReference type="EMBL" id="QANS01000008">
    <property type="protein sequence ID" value="PTU29145.1"/>
    <property type="molecule type" value="Genomic_DNA"/>
</dbReference>
<reference evidence="2 3" key="1">
    <citation type="submission" date="2018-04" db="EMBL/GenBank/DDBJ databases">
        <title>Novel species isolated from glacier.</title>
        <authorList>
            <person name="Liu Q."/>
            <person name="Xin Y.-H."/>
        </authorList>
    </citation>
    <scope>NUCLEOTIDE SEQUENCE [LARGE SCALE GENOMIC DNA]</scope>
    <source>
        <strain evidence="2 3">GT1R17</strain>
    </source>
</reference>
<dbReference type="InterPro" id="IPR050789">
    <property type="entry name" value="Diverse_Enzym_Activities"/>
</dbReference>
<keyword evidence="3" id="KW-1185">Reference proteome</keyword>
<accession>A0A2T5MBM2</accession>
<dbReference type="AlphaFoldDB" id="A0A2T5MBM2"/>
<evidence type="ECO:0000259" key="1">
    <source>
        <dbReference type="Pfam" id="PF00144"/>
    </source>
</evidence>
<organism evidence="2 3">
    <name type="scientific">Stenotrophobium rhamnosiphilum</name>
    <dbReference type="NCBI Taxonomy" id="2029166"/>
    <lineage>
        <taxon>Bacteria</taxon>
        <taxon>Pseudomonadati</taxon>
        <taxon>Pseudomonadota</taxon>
        <taxon>Gammaproteobacteria</taxon>
        <taxon>Nevskiales</taxon>
        <taxon>Nevskiaceae</taxon>
        <taxon>Stenotrophobium</taxon>
    </lineage>
</organism>
<dbReference type="Gene3D" id="3.40.710.10">
    <property type="entry name" value="DD-peptidase/beta-lactamase superfamily"/>
    <property type="match status" value="1"/>
</dbReference>
<sequence length="584" mass="63072">MLSGIVAAQQNLKTSAGNYLGAKGPAMTAGLVLEDGLFYSQGFGYEDAAKVCAPDERTIYRPGSLSKVITGTGLLTLIDDPAMKMSLEDYADDDRYLPELKFVCKWGDTTCKRGKQSTGIKLKHLGSHTAGLADIMDTYHADVETWLTDLKKSYTLFTPGDYASYSGVATEAEGLIAQRISGKPYAKFIQENLFAPLKMTESSMDTGKLPKYRVAQRWQLNVKAASWSFSKADAMPGGDDQPMLWPAGGFSTSVRDLSRFMAMWLSANPPYINGRQILKPTTIQAAINPQVSSPGTGAGNCGQGGTGTGGFFDANNYYYSNCGAADGFGVNWYRGNLPRIRHNGSIGTSGSDTVLDQPAKIGATALISTNPLPNVATATSAQPPGLDGGFVATVTETLLNDGKNADKAPDWMGSPLAIAAARVLYLSGKTPSSHDTKYFTPFFLRFRKLTTKNIAEFVTQWQKENGLCETFRVSNIASATQMTVRFSCKKSELALVLNVESKAPYRISWSTAPESKCDAPKHRTNPGSICPPAGEPNKTFACNCPKSTQPICTLPKMCLWSCSHYLPETDHHIPTPQPGAVRNR</sequence>
<dbReference type="InterPro" id="IPR012338">
    <property type="entry name" value="Beta-lactam/transpept-like"/>
</dbReference>
<evidence type="ECO:0000313" key="3">
    <source>
        <dbReference type="Proteomes" id="UP000244248"/>
    </source>
</evidence>
<name>A0A2T5MBM2_9GAMM</name>
<dbReference type="InterPro" id="IPR001466">
    <property type="entry name" value="Beta-lactam-related"/>
</dbReference>
<dbReference type="SUPFAM" id="SSF56601">
    <property type="entry name" value="beta-lactamase/transpeptidase-like"/>
    <property type="match status" value="1"/>
</dbReference>
<dbReference type="Proteomes" id="UP000244248">
    <property type="component" value="Unassembled WGS sequence"/>
</dbReference>
<gene>
    <name evidence="2" type="ORF">CJD38_17505</name>
</gene>
<dbReference type="Pfam" id="PF00144">
    <property type="entry name" value="Beta-lactamase"/>
    <property type="match status" value="1"/>
</dbReference>